<evidence type="ECO:0000313" key="2">
    <source>
        <dbReference type="EMBL" id="QCE04001.1"/>
    </source>
</evidence>
<keyword evidence="1" id="KW-0812">Transmembrane</keyword>
<dbReference type="EMBL" id="CP039352">
    <property type="protein sequence ID" value="QCE04001.1"/>
    <property type="molecule type" value="Genomic_DNA"/>
</dbReference>
<sequence length="124" mass="13910">MVATMLRHSSSSSTKAARMVVLLKNGGAYCYNGFMVTLLQFKCREFSINGGFWWFTKVQVLLEVEARCNDEMVVHVVMVSTAIVVLLVRRSRRCCGDGVTEVCCRHQWLNDGVLVVQCRDGGDD</sequence>
<evidence type="ECO:0000256" key="1">
    <source>
        <dbReference type="SAM" id="Phobius"/>
    </source>
</evidence>
<organism evidence="2 3">
    <name type="scientific">Vigna unguiculata</name>
    <name type="common">Cowpea</name>
    <dbReference type="NCBI Taxonomy" id="3917"/>
    <lineage>
        <taxon>Eukaryota</taxon>
        <taxon>Viridiplantae</taxon>
        <taxon>Streptophyta</taxon>
        <taxon>Embryophyta</taxon>
        <taxon>Tracheophyta</taxon>
        <taxon>Spermatophyta</taxon>
        <taxon>Magnoliopsida</taxon>
        <taxon>eudicotyledons</taxon>
        <taxon>Gunneridae</taxon>
        <taxon>Pentapetalae</taxon>
        <taxon>rosids</taxon>
        <taxon>fabids</taxon>
        <taxon>Fabales</taxon>
        <taxon>Fabaceae</taxon>
        <taxon>Papilionoideae</taxon>
        <taxon>50 kb inversion clade</taxon>
        <taxon>NPAAA clade</taxon>
        <taxon>indigoferoid/millettioid clade</taxon>
        <taxon>Phaseoleae</taxon>
        <taxon>Vigna</taxon>
    </lineage>
</organism>
<keyword evidence="1" id="KW-1133">Transmembrane helix</keyword>
<accession>A0A4D6MTQ9</accession>
<gene>
    <name evidence="2" type="ORF">DEO72_LG8g2033</name>
</gene>
<feature type="transmembrane region" description="Helical" evidence="1">
    <location>
        <begin position="72"/>
        <end position="88"/>
    </location>
</feature>
<keyword evidence="1" id="KW-0472">Membrane</keyword>
<name>A0A4D6MTQ9_VIGUN</name>
<reference evidence="2 3" key="1">
    <citation type="submission" date="2019-04" db="EMBL/GenBank/DDBJ databases">
        <title>An improved genome assembly and genetic linkage map for asparagus bean, Vigna unguiculata ssp. sesquipedialis.</title>
        <authorList>
            <person name="Xia Q."/>
            <person name="Zhang R."/>
            <person name="Dong Y."/>
        </authorList>
    </citation>
    <scope>NUCLEOTIDE SEQUENCE [LARGE SCALE GENOMIC DNA]</scope>
    <source>
        <tissue evidence="2">Leaf</tissue>
    </source>
</reference>
<proteinExistence type="predicted"/>
<keyword evidence="3" id="KW-1185">Reference proteome</keyword>
<dbReference type="AlphaFoldDB" id="A0A4D6MTQ9"/>
<dbReference type="Proteomes" id="UP000501690">
    <property type="component" value="Linkage Group LG8"/>
</dbReference>
<protein>
    <recommendedName>
        <fullName evidence="4">Transmembrane protein</fullName>
    </recommendedName>
</protein>
<evidence type="ECO:0000313" key="3">
    <source>
        <dbReference type="Proteomes" id="UP000501690"/>
    </source>
</evidence>
<evidence type="ECO:0008006" key="4">
    <source>
        <dbReference type="Google" id="ProtNLM"/>
    </source>
</evidence>